<reference evidence="1 2" key="1">
    <citation type="journal article" date="2012" name="Genome Biol.">
        <title>Genome and low-iron response of an oceanic diatom adapted to chronic iron limitation.</title>
        <authorList>
            <person name="Lommer M."/>
            <person name="Specht M."/>
            <person name="Roy A.S."/>
            <person name="Kraemer L."/>
            <person name="Andreson R."/>
            <person name="Gutowska M.A."/>
            <person name="Wolf J."/>
            <person name="Bergner S.V."/>
            <person name="Schilhabel M.B."/>
            <person name="Klostermeier U.C."/>
            <person name="Beiko R.G."/>
            <person name="Rosenstiel P."/>
            <person name="Hippler M."/>
            <person name="Laroche J."/>
        </authorList>
    </citation>
    <scope>NUCLEOTIDE SEQUENCE [LARGE SCALE GENOMIC DNA]</scope>
    <source>
        <strain evidence="1 2">CCMP1005</strain>
    </source>
</reference>
<dbReference type="Proteomes" id="UP000266841">
    <property type="component" value="Unassembled WGS sequence"/>
</dbReference>
<organism evidence="1 2">
    <name type="scientific">Thalassiosira oceanica</name>
    <name type="common">Marine diatom</name>
    <dbReference type="NCBI Taxonomy" id="159749"/>
    <lineage>
        <taxon>Eukaryota</taxon>
        <taxon>Sar</taxon>
        <taxon>Stramenopiles</taxon>
        <taxon>Ochrophyta</taxon>
        <taxon>Bacillariophyta</taxon>
        <taxon>Coscinodiscophyceae</taxon>
        <taxon>Thalassiosirophycidae</taxon>
        <taxon>Thalassiosirales</taxon>
        <taxon>Thalassiosiraceae</taxon>
        <taxon>Thalassiosira</taxon>
    </lineage>
</organism>
<evidence type="ECO:0000313" key="2">
    <source>
        <dbReference type="Proteomes" id="UP000266841"/>
    </source>
</evidence>
<protein>
    <submittedName>
        <fullName evidence="1">Uncharacterized protein</fullName>
    </submittedName>
</protein>
<proteinExistence type="predicted"/>
<evidence type="ECO:0000313" key="1">
    <source>
        <dbReference type="EMBL" id="EJK73253.1"/>
    </source>
</evidence>
<dbReference type="EMBL" id="AGNL01004655">
    <property type="protein sequence ID" value="EJK73253.1"/>
    <property type="molecule type" value="Genomic_DNA"/>
</dbReference>
<keyword evidence="2" id="KW-1185">Reference proteome</keyword>
<name>K0T3L3_THAOC</name>
<gene>
    <name evidence="1" type="ORF">THAOC_05133</name>
</gene>
<sequence length="21" mass="2320">CYPTDDPNLFAYNVLLTVGGF</sequence>
<accession>K0T3L3</accession>
<feature type="non-terminal residue" evidence="1">
    <location>
        <position position="1"/>
    </location>
</feature>
<comment type="caution">
    <text evidence="1">The sequence shown here is derived from an EMBL/GenBank/DDBJ whole genome shotgun (WGS) entry which is preliminary data.</text>
</comment>
<dbReference type="AlphaFoldDB" id="K0T3L3"/>